<evidence type="ECO:0000256" key="3">
    <source>
        <dbReference type="ARBA" id="ARBA00022840"/>
    </source>
</evidence>
<dbReference type="GO" id="GO:0005524">
    <property type="term" value="F:ATP binding"/>
    <property type="evidence" value="ECO:0007669"/>
    <property type="project" value="UniProtKB-KW"/>
</dbReference>
<evidence type="ECO:0000256" key="2">
    <source>
        <dbReference type="ARBA" id="ARBA00022741"/>
    </source>
</evidence>
<dbReference type="InterPro" id="IPR018109">
    <property type="entry name" value="Folylpolyglutamate_synth_CS"/>
</dbReference>
<name>X1KUI8_9ZZZZ</name>
<dbReference type="PANTHER" id="PTHR23135:SF4">
    <property type="entry name" value="UDP-N-ACETYLMURAMOYL-L-ALANYL-D-GLUTAMATE--2,6-DIAMINOPIMELATE LIGASE MURE HOMOLOG, CHLOROPLASTIC"/>
    <property type="match status" value="1"/>
</dbReference>
<dbReference type="InterPro" id="IPR013221">
    <property type="entry name" value="Mur_ligase_cen"/>
</dbReference>
<accession>X1KUI8</accession>
<sequence length="283" mass="30679">ARHWREPQAVAGGEDDISVEEGIVKIVVPNSRAALAVLANEFYDYPSRELRMIGITGTNGKTTTAYLVEGILDQAGFKVGLMGTIEHRMAQSRQPAQITTPESLDLQDMLARIVQEGFDYAVMEVSSHSLALHRVNLVEFDVGVFTNLSPEHLDFHVHLSNYLQSKAKLFLQMGEGAGKASHPVALINADDRYSQYIMAHTPARVITYGIKPGADIRACNIGSTLNGVSFSLQSPAGQCDIRLKLIGDYNVYNALAAVGVGLSQGISLEEIREGLKNVSTIPG</sequence>
<dbReference type="GO" id="GO:0004326">
    <property type="term" value="F:tetrahydrofolylpolyglutamate synthase activity"/>
    <property type="evidence" value="ECO:0007669"/>
    <property type="project" value="InterPro"/>
</dbReference>
<dbReference type="Pfam" id="PF08245">
    <property type="entry name" value="Mur_ligase_M"/>
    <property type="match status" value="1"/>
</dbReference>
<feature type="non-terminal residue" evidence="5">
    <location>
        <position position="1"/>
    </location>
</feature>
<dbReference type="Gene3D" id="3.40.1190.10">
    <property type="entry name" value="Mur-like, catalytic domain"/>
    <property type="match status" value="1"/>
</dbReference>
<feature type="domain" description="Mur ligase central" evidence="4">
    <location>
        <begin position="55"/>
        <end position="260"/>
    </location>
</feature>
<evidence type="ECO:0000313" key="5">
    <source>
        <dbReference type="EMBL" id="GAI10358.1"/>
    </source>
</evidence>
<dbReference type="PANTHER" id="PTHR23135">
    <property type="entry name" value="MUR LIGASE FAMILY MEMBER"/>
    <property type="match status" value="1"/>
</dbReference>
<dbReference type="EMBL" id="BARV01010284">
    <property type="protein sequence ID" value="GAI10358.1"/>
    <property type="molecule type" value="Genomic_DNA"/>
</dbReference>
<dbReference type="InterPro" id="IPR036565">
    <property type="entry name" value="Mur-like_cat_sf"/>
</dbReference>
<reference evidence="5" key="1">
    <citation type="journal article" date="2014" name="Front. Microbiol.">
        <title>High frequency of phylogenetically diverse reductive dehalogenase-homologous genes in deep subseafloor sedimentary metagenomes.</title>
        <authorList>
            <person name="Kawai M."/>
            <person name="Futagami T."/>
            <person name="Toyoda A."/>
            <person name="Takaki Y."/>
            <person name="Nishi S."/>
            <person name="Hori S."/>
            <person name="Arai W."/>
            <person name="Tsubouchi T."/>
            <person name="Morono Y."/>
            <person name="Uchiyama I."/>
            <person name="Ito T."/>
            <person name="Fujiyama A."/>
            <person name="Inagaki F."/>
            <person name="Takami H."/>
        </authorList>
    </citation>
    <scope>NUCLEOTIDE SEQUENCE</scope>
    <source>
        <strain evidence="5">Expedition CK06-06</strain>
    </source>
</reference>
<evidence type="ECO:0000259" key="4">
    <source>
        <dbReference type="Pfam" id="PF08245"/>
    </source>
</evidence>
<evidence type="ECO:0000256" key="1">
    <source>
        <dbReference type="ARBA" id="ARBA00022598"/>
    </source>
</evidence>
<dbReference type="SUPFAM" id="SSF53623">
    <property type="entry name" value="MurD-like peptide ligases, catalytic domain"/>
    <property type="match status" value="1"/>
</dbReference>
<keyword evidence="1" id="KW-0436">Ligase</keyword>
<protein>
    <recommendedName>
        <fullName evidence="4">Mur ligase central domain-containing protein</fullName>
    </recommendedName>
</protein>
<organism evidence="5">
    <name type="scientific">marine sediment metagenome</name>
    <dbReference type="NCBI Taxonomy" id="412755"/>
    <lineage>
        <taxon>unclassified sequences</taxon>
        <taxon>metagenomes</taxon>
        <taxon>ecological metagenomes</taxon>
    </lineage>
</organism>
<gene>
    <name evidence="5" type="ORF">S06H3_19966</name>
</gene>
<dbReference type="PROSITE" id="PS01011">
    <property type="entry name" value="FOLYLPOLYGLU_SYNT_1"/>
    <property type="match status" value="1"/>
</dbReference>
<feature type="non-terminal residue" evidence="5">
    <location>
        <position position="283"/>
    </location>
</feature>
<dbReference type="AlphaFoldDB" id="X1KUI8"/>
<proteinExistence type="predicted"/>
<keyword evidence="3" id="KW-0067">ATP-binding</keyword>
<keyword evidence="2" id="KW-0547">Nucleotide-binding</keyword>
<comment type="caution">
    <text evidence="5">The sequence shown here is derived from an EMBL/GenBank/DDBJ whole genome shotgun (WGS) entry which is preliminary data.</text>
</comment>